<evidence type="ECO:0000313" key="1">
    <source>
        <dbReference type="EMBL" id="RNA26121.1"/>
    </source>
</evidence>
<comment type="caution">
    <text evidence="1">The sequence shown here is derived from an EMBL/GenBank/DDBJ whole genome shotgun (WGS) entry which is preliminary data.</text>
</comment>
<organism evidence="1 2">
    <name type="scientific">Brachionus plicatilis</name>
    <name type="common">Marine rotifer</name>
    <name type="synonym">Brachionus muelleri</name>
    <dbReference type="NCBI Taxonomy" id="10195"/>
    <lineage>
        <taxon>Eukaryota</taxon>
        <taxon>Metazoa</taxon>
        <taxon>Spiralia</taxon>
        <taxon>Gnathifera</taxon>
        <taxon>Rotifera</taxon>
        <taxon>Eurotatoria</taxon>
        <taxon>Monogononta</taxon>
        <taxon>Pseudotrocha</taxon>
        <taxon>Ploima</taxon>
        <taxon>Brachionidae</taxon>
        <taxon>Brachionus</taxon>
    </lineage>
</organism>
<evidence type="ECO:0000313" key="2">
    <source>
        <dbReference type="Proteomes" id="UP000276133"/>
    </source>
</evidence>
<reference evidence="1 2" key="1">
    <citation type="journal article" date="2018" name="Sci. Rep.">
        <title>Genomic signatures of local adaptation to the degree of environmental predictability in rotifers.</title>
        <authorList>
            <person name="Franch-Gras L."/>
            <person name="Hahn C."/>
            <person name="Garcia-Roger E.M."/>
            <person name="Carmona M.J."/>
            <person name="Serra M."/>
            <person name="Gomez A."/>
        </authorList>
    </citation>
    <scope>NUCLEOTIDE SEQUENCE [LARGE SCALE GENOMIC DNA]</scope>
    <source>
        <strain evidence="1">HYR1</strain>
    </source>
</reference>
<dbReference type="Proteomes" id="UP000276133">
    <property type="component" value="Unassembled WGS sequence"/>
</dbReference>
<protein>
    <submittedName>
        <fullName evidence="1">Mariner transposable</fullName>
    </submittedName>
</protein>
<gene>
    <name evidence="1" type="ORF">BpHYR1_021940</name>
</gene>
<dbReference type="OrthoDB" id="6722168at2759"/>
<keyword evidence="2" id="KW-1185">Reference proteome</keyword>
<accession>A0A3M7RRG1</accession>
<dbReference type="Gene3D" id="3.30.420.10">
    <property type="entry name" value="Ribonuclease H-like superfamily/Ribonuclease H"/>
    <property type="match status" value="1"/>
</dbReference>
<dbReference type="GO" id="GO:0003676">
    <property type="term" value="F:nucleic acid binding"/>
    <property type="evidence" value="ECO:0007669"/>
    <property type="project" value="InterPro"/>
</dbReference>
<dbReference type="EMBL" id="REGN01002801">
    <property type="protein sequence ID" value="RNA26121.1"/>
    <property type="molecule type" value="Genomic_DNA"/>
</dbReference>
<dbReference type="AlphaFoldDB" id="A0A3M7RRG1"/>
<dbReference type="InterPro" id="IPR036397">
    <property type="entry name" value="RNaseH_sf"/>
</dbReference>
<sequence>MLRKVEKQFVVQTLQGGGGSAEIWGCLSSKDGAPAHRAKLIKEEFGENNIAMLPWCARSPDLKPFKNFWSYIDAKFGETKLTSIEHLK</sequence>
<name>A0A3M7RRG1_BRAPC</name>
<proteinExistence type="predicted"/>